<feature type="transmembrane region" description="Helical" evidence="2">
    <location>
        <begin position="39"/>
        <end position="67"/>
    </location>
</feature>
<keyword evidence="2" id="KW-1133">Transmembrane helix</keyword>
<dbReference type="AlphaFoldDB" id="A0A1I7YGX7"/>
<keyword evidence="4" id="KW-1185">Reference proteome</keyword>
<keyword evidence="2" id="KW-0472">Membrane</keyword>
<proteinExistence type="predicted"/>
<evidence type="ECO:0000256" key="3">
    <source>
        <dbReference type="SAM" id="SignalP"/>
    </source>
</evidence>
<keyword evidence="3" id="KW-0732">Signal</keyword>
<evidence type="ECO:0000256" key="2">
    <source>
        <dbReference type="SAM" id="Phobius"/>
    </source>
</evidence>
<evidence type="ECO:0000256" key="1">
    <source>
        <dbReference type="SAM" id="MobiDB-lite"/>
    </source>
</evidence>
<name>A0A1I7YGX7_9BILA</name>
<sequence length="90" mass="10377">MNFLISLFCVAYVEAHMEFTFVNITETREVFNDSFLSGIFLLLAVLSVIIIFIIICDIVHMLHLELLPKAPRKPPRRKTTRIEVARSTIV</sequence>
<evidence type="ECO:0000313" key="4">
    <source>
        <dbReference type="Proteomes" id="UP000095287"/>
    </source>
</evidence>
<dbReference type="Proteomes" id="UP000095287">
    <property type="component" value="Unplaced"/>
</dbReference>
<accession>A0A1I7YGX7</accession>
<evidence type="ECO:0000313" key="5">
    <source>
        <dbReference type="WBParaSite" id="L893_g16302.t1"/>
    </source>
</evidence>
<feature type="region of interest" description="Disordered" evidence="1">
    <location>
        <begin position="70"/>
        <end position="90"/>
    </location>
</feature>
<protein>
    <submittedName>
        <fullName evidence="5">Neur_chan_memb domain-containing protein</fullName>
    </submittedName>
</protein>
<organism evidence="4 5">
    <name type="scientific">Steinernema glaseri</name>
    <dbReference type="NCBI Taxonomy" id="37863"/>
    <lineage>
        <taxon>Eukaryota</taxon>
        <taxon>Metazoa</taxon>
        <taxon>Ecdysozoa</taxon>
        <taxon>Nematoda</taxon>
        <taxon>Chromadorea</taxon>
        <taxon>Rhabditida</taxon>
        <taxon>Tylenchina</taxon>
        <taxon>Panagrolaimomorpha</taxon>
        <taxon>Strongyloidoidea</taxon>
        <taxon>Steinernematidae</taxon>
        <taxon>Steinernema</taxon>
    </lineage>
</organism>
<feature type="compositionally biased region" description="Basic residues" evidence="1">
    <location>
        <begin position="70"/>
        <end position="79"/>
    </location>
</feature>
<reference evidence="5" key="1">
    <citation type="submission" date="2016-11" db="UniProtKB">
        <authorList>
            <consortium name="WormBaseParasite"/>
        </authorList>
    </citation>
    <scope>IDENTIFICATION</scope>
</reference>
<keyword evidence="2" id="KW-0812">Transmembrane</keyword>
<dbReference type="WBParaSite" id="L893_g16302.t1">
    <property type="protein sequence ID" value="L893_g16302.t1"/>
    <property type="gene ID" value="L893_g16302"/>
</dbReference>
<feature type="chain" id="PRO_5012362387" evidence="3">
    <location>
        <begin position="16"/>
        <end position="90"/>
    </location>
</feature>
<feature type="signal peptide" evidence="3">
    <location>
        <begin position="1"/>
        <end position="15"/>
    </location>
</feature>